<organism evidence="2 3">
    <name type="scientific">Flavobacterium saliperosum</name>
    <dbReference type="NCBI Taxonomy" id="329186"/>
    <lineage>
        <taxon>Bacteria</taxon>
        <taxon>Pseudomonadati</taxon>
        <taxon>Bacteroidota</taxon>
        <taxon>Flavobacteriia</taxon>
        <taxon>Flavobacteriales</taxon>
        <taxon>Flavobacteriaceae</taxon>
        <taxon>Flavobacterium</taxon>
    </lineage>
</organism>
<dbReference type="eggNOG" id="COG5295">
    <property type="taxonomic scope" value="Bacteria"/>
</dbReference>
<dbReference type="AlphaFoldDB" id="A0A1G4VGS8"/>
<dbReference type="RefSeq" id="WP_023576602.1">
    <property type="nucleotide sequence ID" value="NZ_CBCSBQ010000028.1"/>
</dbReference>
<accession>A0A1G4VGS8</accession>
<dbReference type="STRING" id="329186.SAMN02927925_01023"/>
<sequence length="515" mass="53127">MKKIVLLVFLTVSPVAFSQVGVGTTTPRAALEVTSATNGFLTPQIALSATTVSAPVVNPLGGALLAGTIVYNTATVNDVAPGYYYWNGTAWERMAAGAASTPHNTLDKAYDEGGAGAGRVISADAGAVTITNTNATSSGLLINNNSTAAGISGQRTNVVNNNTIGIVANVTADGVGVMIDHNDTNNVYSGLQVTNYSTVGSGILSTTNAAGTAITVEASATSVAPNAMKVTNFRTTGGAAIDAIGAIGIRSTSQTAAGSAFAGYLNATQGTAAQFNGAGLTALTATNVFAGNHRYGIITQGNPVGTYSSFPSASGAAYIGYASSYNIWTGFALVTGGTYYDTYKTSQPKAEDKVMLNVVGPGINATTIESNNKTIVMPAVSAPESLFQDYGTGKLVNGRATITINPILSENILVDKEHPLKVFVQLEGDCNGVYVTNKSATGFEVVELANGTSDIEFSYSIIASRAPKNFTAKNGSIHEFNAPKRFMIIDAKGAELQLLQENDAQMHDMKKLDAK</sequence>
<dbReference type="eggNOG" id="COG2885">
    <property type="taxonomic scope" value="Bacteria"/>
</dbReference>
<dbReference type="Proteomes" id="UP000182124">
    <property type="component" value="Unassembled WGS sequence"/>
</dbReference>
<feature type="chain" id="PRO_5010216035" evidence="1">
    <location>
        <begin position="19"/>
        <end position="515"/>
    </location>
</feature>
<proteinExistence type="predicted"/>
<dbReference type="EMBL" id="FMTY01000002">
    <property type="protein sequence ID" value="SCX06564.1"/>
    <property type="molecule type" value="Genomic_DNA"/>
</dbReference>
<evidence type="ECO:0000256" key="1">
    <source>
        <dbReference type="SAM" id="SignalP"/>
    </source>
</evidence>
<evidence type="ECO:0000313" key="2">
    <source>
        <dbReference type="EMBL" id="SCX06564.1"/>
    </source>
</evidence>
<feature type="signal peptide" evidence="1">
    <location>
        <begin position="1"/>
        <end position="18"/>
    </location>
</feature>
<gene>
    <name evidence="2" type="ORF">SAMN02927925_01023</name>
</gene>
<name>A0A1G4VGS8_9FLAO</name>
<keyword evidence="1" id="KW-0732">Signal</keyword>
<reference evidence="2 3" key="1">
    <citation type="submission" date="2016-10" db="EMBL/GenBank/DDBJ databases">
        <authorList>
            <person name="de Groot N.N."/>
        </authorList>
    </citation>
    <scope>NUCLEOTIDE SEQUENCE [LARGE SCALE GENOMIC DNA]</scope>
    <source>
        <strain evidence="2 3">CGMCC 1.3801</strain>
    </source>
</reference>
<protein>
    <submittedName>
        <fullName evidence="2">Uncharacterized protein</fullName>
    </submittedName>
</protein>
<evidence type="ECO:0000313" key="3">
    <source>
        <dbReference type="Proteomes" id="UP000182124"/>
    </source>
</evidence>